<dbReference type="InterPro" id="IPR010398">
    <property type="entry name" value="DUF997"/>
</dbReference>
<feature type="transmembrane region" description="Helical" evidence="1">
    <location>
        <begin position="56"/>
        <end position="80"/>
    </location>
</feature>
<protein>
    <submittedName>
        <fullName evidence="2">Sodium:pantothenate symporter</fullName>
    </submittedName>
</protein>
<keyword evidence="1" id="KW-0472">Membrane</keyword>
<dbReference type="OrthoDB" id="1752893at2"/>
<evidence type="ECO:0000313" key="3">
    <source>
        <dbReference type="Proteomes" id="UP000093044"/>
    </source>
</evidence>
<proteinExistence type="predicted"/>
<dbReference type="AlphaFoldDB" id="A0A1B2I5W8"/>
<dbReference type="Pfam" id="PF06196">
    <property type="entry name" value="DUF997"/>
    <property type="match status" value="1"/>
</dbReference>
<sequence>MEGRNVASKKFLQTTKRETFIIIGLYLLFFFWWYMTAYGFGDDPSQYRYVFGFPEWFFYSCIAGYVGISFILWIVIRLFFKELPLDEERDGVRKDD</sequence>
<evidence type="ECO:0000313" key="2">
    <source>
        <dbReference type="EMBL" id="ANZ45362.1"/>
    </source>
</evidence>
<feature type="transmembrane region" description="Helical" evidence="1">
    <location>
        <begin position="20"/>
        <end position="36"/>
    </location>
</feature>
<gene>
    <name evidence="2" type="ORF">BED41_09965</name>
</gene>
<keyword evidence="3" id="KW-1185">Reference proteome</keyword>
<name>A0A1B2I5W8_9BACT</name>
<dbReference type="PANTHER" id="PTHR39174:SF1">
    <property type="entry name" value="INNER MEMBRANE PROTEIN"/>
    <property type="match status" value="1"/>
</dbReference>
<dbReference type="EMBL" id="CP016757">
    <property type="protein sequence ID" value="ANZ45362.1"/>
    <property type="molecule type" value="Genomic_DNA"/>
</dbReference>
<dbReference type="Proteomes" id="UP000093044">
    <property type="component" value="Chromosome"/>
</dbReference>
<keyword evidence="1" id="KW-0812">Transmembrane</keyword>
<dbReference type="PANTHER" id="PTHR39174">
    <property type="entry name" value="INNER MEMBRANE PROTEIN-RELATED"/>
    <property type="match status" value="1"/>
</dbReference>
<reference evidence="2" key="1">
    <citation type="submission" date="2016-08" db="EMBL/GenBank/DDBJ databases">
        <title>Complete genome of Cloacibacillus porcorum.</title>
        <authorList>
            <person name="Looft T."/>
            <person name="Bayles D.O."/>
            <person name="Alt D.P."/>
        </authorList>
    </citation>
    <scope>NUCLEOTIDE SEQUENCE [LARGE SCALE GENOMIC DNA]</scope>
    <source>
        <strain evidence="2">CL-84</strain>
    </source>
</reference>
<organism evidence="2 3">
    <name type="scientific">Cloacibacillus porcorum</name>
    <dbReference type="NCBI Taxonomy" id="1197717"/>
    <lineage>
        <taxon>Bacteria</taxon>
        <taxon>Thermotogati</taxon>
        <taxon>Synergistota</taxon>
        <taxon>Synergistia</taxon>
        <taxon>Synergistales</taxon>
        <taxon>Synergistaceae</taxon>
        <taxon>Cloacibacillus</taxon>
    </lineage>
</organism>
<keyword evidence="1" id="KW-1133">Transmembrane helix</keyword>
<dbReference type="KEGG" id="cpor:BED41_09965"/>
<dbReference type="STRING" id="1197717.BED41_09965"/>
<accession>A0A1B2I5W8</accession>
<evidence type="ECO:0000256" key="1">
    <source>
        <dbReference type="SAM" id="Phobius"/>
    </source>
</evidence>